<comment type="similarity">
    <text evidence="1">Belongs to the DprA/Smf family.</text>
</comment>
<proteinExistence type="inferred from homology"/>
<evidence type="ECO:0000256" key="1">
    <source>
        <dbReference type="ARBA" id="ARBA00006525"/>
    </source>
</evidence>
<dbReference type="RefSeq" id="WP_277867752.1">
    <property type="nucleotide sequence ID" value="NZ_JAKKUT010000005.1"/>
</dbReference>
<keyword evidence="5" id="KW-1185">Reference proteome</keyword>
<accession>A0ABT6F1T7</accession>
<evidence type="ECO:0000259" key="2">
    <source>
        <dbReference type="Pfam" id="PF02481"/>
    </source>
</evidence>
<feature type="domain" description="DprA winged helix" evidence="3">
    <location>
        <begin position="303"/>
        <end position="370"/>
    </location>
</feature>
<dbReference type="Pfam" id="PF02481">
    <property type="entry name" value="DNA_processg_A"/>
    <property type="match status" value="1"/>
</dbReference>
<dbReference type="InterPro" id="IPR041614">
    <property type="entry name" value="DprA_WH"/>
</dbReference>
<dbReference type="NCBIfam" id="TIGR00732">
    <property type="entry name" value="dprA"/>
    <property type="match status" value="1"/>
</dbReference>
<dbReference type="PANTHER" id="PTHR43022">
    <property type="entry name" value="PROTEIN SMF"/>
    <property type="match status" value="1"/>
</dbReference>
<dbReference type="SUPFAM" id="SSF47781">
    <property type="entry name" value="RuvA domain 2-like"/>
    <property type="match status" value="1"/>
</dbReference>
<dbReference type="PANTHER" id="PTHR43022:SF1">
    <property type="entry name" value="PROTEIN SMF"/>
    <property type="match status" value="1"/>
</dbReference>
<organism evidence="4 5">
    <name type="scientific">Candidatus Synechococcus calcipolaris G9</name>
    <dbReference type="NCBI Taxonomy" id="1497997"/>
    <lineage>
        <taxon>Bacteria</taxon>
        <taxon>Bacillati</taxon>
        <taxon>Cyanobacteriota</taxon>
        <taxon>Cyanophyceae</taxon>
        <taxon>Synechococcales</taxon>
        <taxon>Synechococcaceae</taxon>
        <taxon>Synechococcus</taxon>
    </lineage>
</organism>
<dbReference type="SUPFAM" id="SSF102405">
    <property type="entry name" value="MCP/YpsA-like"/>
    <property type="match status" value="1"/>
</dbReference>
<evidence type="ECO:0000313" key="5">
    <source>
        <dbReference type="Proteomes" id="UP001154265"/>
    </source>
</evidence>
<dbReference type="Gene3D" id="3.40.50.450">
    <property type="match status" value="1"/>
</dbReference>
<reference evidence="4" key="2">
    <citation type="submission" date="2022-01" db="EMBL/GenBank/DDBJ databases">
        <authorList>
            <person name="Zivanovic Y."/>
            <person name="Moreira D."/>
            <person name="Lopez-Garcia P."/>
        </authorList>
    </citation>
    <scope>NUCLEOTIDE SEQUENCE</scope>
    <source>
        <strain evidence="4">G9</strain>
    </source>
</reference>
<feature type="domain" description="Smf/DprA SLOG" evidence="2">
    <location>
        <begin position="83"/>
        <end position="294"/>
    </location>
</feature>
<sequence length="376" mass="40814">MQVVEQESAYWLAWAQIPGVGPVLLKRIWQFFGSLSQAWQAPLGELAQVDGVGPKLLDMICQQQQTTNIAENYQTHCAKNPYFWTPADPLYPRLLGEIPDPPPFLYYSGDINPGENQGQITAVAIVGTREPSDYAKRWTRKLARTLGEHGFLVVSGLAAGIDTEAHRGCLEGGGRTMAVLGTGIDLIYPPQNRHLYGEICRNGVIVSEYVAGTPADRPNFPRRNRIIAGLCRATLIMEAPSKSGSLITARIAAEYGRDVYVLPGSLDNPRAMGCLGLVNRGAQIILGAGHLLELLGQTPTMDPPPRQERPPLPAELNCLLEAIARLSLNTNQPAVAFDLIVQETHLSAAAVSSGLLQLELMGLVSSEPGMRYQSLC</sequence>
<dbReference type="Proteomes" id="UP001154265">
    <property type="component" value="Unassembled WGS sequence"/>
</dbReference>
<dbReference type="InterPro" id="IPR057666">
    <property type="entry name" value="DrpA_SLOG"/>
</dbReference>
<protein>
    <submittedName>
        <fullName evidence="4">DNA-processing protein DprA</fullName>
    </submittedName>
</protein>
<comment type="caution">
    <text evidence="4">The sequence shown here is derived from an EMBL/GenBank/DDBJ whole genome shotgun (WGS) entry which is preliminary data.</text>
</comment>
<evidence type="ECO:0000313" key="4">
    <source>
        <dbReference type="EMBL" id="MDG2991825.1"/>
    </source>
</evidence>
<dbReference type="EMBL" id="JAKKUT010000005">
    <property type="protein sequence ID" value="MDG2991825.1"/>
    <property type="molecule type" value="Genomic_DNA"/>
</dbReference>
<dbReference type="InterPro" id="IPR036388">
    <property type="entry name" value="WH-like_DNA-bd_sf"/>
</dbReference>
<name>A0ABT6F1T7_9SYNE</name>
<evidence type="ECO:0000259" key="3">
    <source>
        <dbReference type="Pfam" id="PF17782"/>
    </source>
</evidence>
<reference evidence="4" key="1">
    <citation type="journal article" date="2022" name="Genome Biol. Evol.">
        <title>A New Gene Family Diagnostic for Intracellular Biomineralization of Amorphous Ca Carbonates by Cyanobacteria.</title>
        <authorList>
            <person name="Benzerara K."/>
            <person name="Duprat E."/>
            <person name="Bitard-Feildel T."/>
            <person name="Caumes G."/>
            <person name="Cassier-Chauvat C."/>
            <person name="Chauvat F."/>
            <person name="Dezi M."/>
            <person name="Diop S.I."/>
            <person name="Gaschignard G."/>
            <person name="Gorgen S."/>
            <person name="Gugger M."/>
            <person name="Lopez-Garcia P."/>
            <person name="Millet M."/>
            <person name="Skouri-Panet F."/>
            <person name="Moreira D."/>
            <person name="Callebaut I."/>
        </authorList>
    </citation>
    <scope>NUCLEOTIDE SEQUENCE</scope>
    <source>
        <strain evidence="4">G9</strain>
    </source>
</reference>
<dbReference type="Pfam" id="PF17782">
    <property type="entry name" value="WHD_DprA"/>
    <property type="match status" value="1"/>
</dbReference>
<dbReference type="Gene3D" id="1.10.10.10">
    <property type="entry name" value="Winged helix-like DNA-binding domain superfamily/Winged helix DNA-binding domain"/>
    <property type="match status" value="1"/>
</dbReference>
<dbReference type="InterPro" id="IPR010994">
    <property type="entry name" value="RuvA_2-like"/>
</dbReference>
<gene>
    <name evidence="4" type="primary">dprA</name>
    <name evidence="4" type="ORF">L3556_12915</name>
</gene>
<dbReference type="InterPro" id="IPR003488">
    <property type="entry name" value="DprA"/>
</dbReference>